<evidence type="ECO:0000259" key="1">
    <source>
        <dbReference type="Pfam" id="PF13460"/>
    </source>
</evidence>
<dbReference type="InterPro" id="IPR036291">
    <property type="entry name" value="NAD(P)-bd_dom_sf"/>
</dbReference>
<sequence length="286" mass="29392">MTIALTGATGQLGRLTVDALLSRGTPAGEVVAVGRSPEKLAALAGATGVTTRTAAYGEADALREALAGVETLLLISSSEVGQRVEQHRSVIEAAEAVGVSRLVYTSAPRATTTSLVLAPDHKATEELLAASALTTAVLRNNWYTEGYRPQLEQAAATGELVTGAGDGRVASASRRDFAEALAVAATDRGVDGRVLELGGDHAWDPAELADVFGRLLGREVRLRQVGRAEHEQLLQAAGLDAGTAWFVAQIDADIAVGALGEVTGDLSGLIGRPTTPLLEGLAAARG</sequence>
<dbReference type="STRING" id="675864.SAMN04489747_0988"/>
<protein>
    <submittedName>
        <fullName evidence="2">NAD(P)H dehydrogenase (Quinone)</fullName>
    </submittedName>
</protein>
<dbReference type="PANTHER" id="PTHR47129">
    <property type="entry name" value="QUINONE OXIDOREDUCTASE 2"/>
    <property type="match status" value="1"/>
</dbReference>
<accession>A0A1G6UX52</accession>
<evidence type="ECO:0000313" key="2">
    <source>
        <dbReference type="EMBL" id="SDD45882.1"/>
    </source>
</evidence>
<reference evidence="2 3" key="1">
    <citation type="submission" date="2016-10" db="EMBL/GenBank/DDBJ databases">
        <authorList>
            <person name="de Groot N.N."/>
        </authorList>
    </citation>
    <scope>NUCLEOTIDE SEQUENCE [LARGE SCALE GENOMIC DNA]</scope>
    <source>
        <strain evidence="2 3">MON 2.2</strain>
    </source>
</reference>
<evidence type="ECO:0000313" key="3">
    <source>
        <dbReference type="Proteomes" id="UP000198546"/>
    </source>
</evidence>
<dbReference type="Proteomes" id="UP000198546">
    <property type="component" value="Chromosome i"/>
</dbReference>
<name>A0A1G6UX52_9ACTN</name>
<dbReference type="Pfam" id="PF13460">
    <property type="entry name" value="NAD_binding_10"/>
    <property type="match status" value="1"/>
</dbReference>
<gene>
    <name evidence="2" type="ORF">SAMN04489747_0988</name>
</gene>
<organism evidence="2 3">
    <name type="scientific">Auraticoccus monumenti</name>
    <dbReference type="NCBI Taxonomy" id="675864"/>
    <lineage>
        <taxon>Bacteria</taxon>
        <taxon>Bacillati</taxon>
        <taxon>Actinomycetota</taxon>
        <taxon>Actinomycetes</taxon>
        <taxon>Propionibacteriales</taxon>
        <taxon>Propionibacteriaceae</taxon>
        <taxon>Auraticoccus</taxon>
    </lineage>
</organism>
<dbReference type="RefSeq" id="WP_090591184.1">
    <property type="nucleotide sequence ID" value="NZ_LT629688.1"/>
</dbReference>
<dbReference type="InterPro" id="IPR052718">
    <property type="entry name" value="NmrA-type_oxidoreductase"/>
</dbReference>
<proteinExistence type="predicted"/>
<dbReference type="Gene3D" id="3.90.25.10">
    <property type="entry name" value="UDP-galactose 4-epimerase, domain 1"/>
    <property type="match status" value="1"/>
</dbReference>
<keyword evidence="3" id="KW-1185">Reference proteome</keyword>
<dbReference type="InterPro" id="IPR016040">
    <property type="entry name" value="NAD(P)-bd_dom"/>
</dbReference>
<dbReference type="PANTHER" id="PTHR47129:SF1">
    <property type="entry name" value="NMRA-LIKE DOMAIN-CONTAINING PROTEIN"/>
    <property type="match status" value="1"/>
</dbReference>
<dbReference type="EMBL" id="LT629688">
    <property type="protein sequence ID" value="SDD45882.1"/>
    <property type="molecule type" value="Genomic_DNA"/>
</dbReference>
<dbReference type="SUPFAM" id="SSF51735">
    <property type="entry name" value="NAD(P)-binding Rossmann-fold domains"/>
    <property type="match status" value="1"/>
</dbReference>
<dbReference type="OrthoDB" id="5510591at2"/>
<dbReference type="AlphaFoldDB" id="A0A1G6UX52"/>
<feature type="domain" description="NAD(P)-binding" evidence="1">
    <location>
        <begin position="7"/>
        <end position="187"/>
    </location>
</feature>
<dbReference type="Gene3D" id="3.40.50.720">
    <property type="entry name" value="NAD(P)-binding Rossmann-like Domain"/>
    <property type="match status" value="1"/>
</dbReference>